<gene>
    <name evidence="1" type="ORF">A5726_23005</name>
</gene>
<organism evidence="1 2">
    <name type="scientific">Mycolicibacterium conceptionense</name>
    <dbReference type="NCBI Taxonomy" id="451644"/>
    <lineage>
        <taxon>Bacteria</taxon>
        <taxon>Bacillati</taxon>
        <taxon>Actinomycetota</taxon>
        <taxon>Actinomycetes</taxon>
        <taxon>Mycobacteriales</taxon>
        <taxon>Mycobacteriaceae</taxon>
        <taxon>Mycolicibacterium</taxon>
    </lineage>
</organism>
<dbReference type="EMBL" id="LZHX01000083">
    <property type="protein sequence ID" value="OBF15051.1"/>
    <property type="molecule type" value="Genomic_DNA"/>
</dbReference>
<proteinExistence type="predicted"/>
<accession>A0A1A1X8I8</accession>
<reference evidence="1 2" key="1">
    <citation type="submission" date="2016-06" db="EMBL/GenBank/DDBJ databases">
        <authorList>
            <person name="Kjaerup R.B."/>
            <person name="Dalgaard T.S."/>
            <person name="Juul-Madsen H.R."/>
        </authorList>
    </citation>
    <scope>NUCLEOTIDE SEQUENCE [LARGE SCALE GENOMIC DNA]</scope>
    <source>
        <strain evidence="1 2">ACS1953</strain>
    </source>
</reference>
<comment type="caution">
    <text evidence="1">The sequence shown here is derived from an EMBL/GenBank/DDBJ whole genome shotgun (WGS) entry which is preliminary data.</text>
</comment>
<dbReference type="AlphaFoldDB" id="A0A1A1X8I8"/>
<dbReference type="Proteomes" id="UP000093779">
    <property type="component" value="Unassembled WGS sequence"/>
</dbReference>
<protein>
    <submittedName>
        <fullName evidence="1">Uncharacterized protein</fullName>
    </submittedName>
</protein>
<evidence type="ECO:0000313" key="2">
    <source>
        <dbReference type="Proteomes" id="UP000093779"/>
    </source>
</evidence>
<name>A0A1A1X8I8_9MYCO</name>
<evidence type="ECO:0000313" key="1">
    <source>
        <dbReference type="EMBL" id="OBF15051.1"/>
    </source>
</evidence>
<sequence>MERETIEVPIVGVSPLIPHAWSEKAKGMMRAKQTSPTTARAKLAPKDANAEAEASLYRLDDGRPGMPATAFKAATVAASRFYGKDVTLVSLKAALFVNGDGDDQLVPILGEMTRREDTPRNSGGSADLRYRYAFWPWSAILTITFLPAIIDAESVVNLVDAGGNGGVGDWRPTAPKSLTGTFGRYQVAL</sequence>